<evidence type="ECO:0000313" key="2">
    <source>
        <dbReference type="EMBL" id="CCD26134.2"/>
    </source>
</evidence>
<accession>G0WEC3</accession>
<proteinExistence type="predicted"/>
<dbReference type="KEGG" id="ndi:NDAI_0G03570"/>
<dbReference type="GeneID" id="11495634"/>
<name>G0WEC3_NAUDC</name>
<gene>
    <name evidence="2" type="primary">NDAI0G03570</name>
    <name evidence="2" type="ordered locus">NDAI_0G03570</name>
</gene>
<dbReference type="EMBL" id="HE580273">
    <property type="protein sequence ID" value="CCD26134.2"/>
    <property type="molecule type" value="Genomic_DNA"/>
</dbReference>
<reference evidence="2 3" key="1">
    <citation type="journal article" date="2011" name="Proc. Natl. Acad. Sci. U.S.A.">
        <title>Evolutionary erosion of yeast sex chromosomes by mating-type switching accidents.</title>
        <authorList>
            <person name="Gordon J.L."/>
            <person name="Armisen D."/>
            <person name="Proux-Wera E."/>
            <person name="Oheigeartaigh S.S."/>
            <person name="Byrne K.P."/>
            <person name="Wolfe K.H."/>
        </authorList>
    </citation>
    <scope>NUCLEOTIDE SEQUENCE [LARGE SCALE GENOMIC DNA]</scope>
    <source>
        <strain evidence="3">ATCC 10597 / BCRC 20456 / CBS 421 / NBRC 0211 / NRRL Y-12639</strain>
    </source>
</reference>
<dbReference type="Proteomes" id="UP000000689">
    <property type="component" value="Chromosome 7"/>
</dbReference>
<organism evidence="2 3">
    <name type="scientific">Naumovozyma dairenensis (strain ATCC 10597 / BCRC 20456 / CBS 421 / NBRC 0211 / NRRL Y-12639)</name>
    <name type="common">Saccharomyces dairenensis</name>
    <dbReference type="NCBI Taxonomy" id="1071378"/>
    <lineage>
        <taxon>Eukaryota</taxon>
        <taxon>Fungi</taxon>
        <taxon>Dikarya</taxon>
        <taxon>Ascomycota</taxon>
        <taxon>Saccharomycotina</taxon>
        <taxon>Saccharomycetes</taxon>
        <taxon>Saccharomycetales</taxon>
        <taxon>Saccharomycetaceae</taxon>
        <taxon>Naumovozyma</taxon>
    </lineage>
</organism>
<sequence length="332" mass="38315">MTKGQVKKVEFATGPDVKNSKMSKERNRKGSAPEPSISQNYNPSERNFESKLINYNISSEESEGDFSDADTESSFSTTEESILWKEQQILDLIFLPFLEDLLTILNYSRLIHIDNNISHTIIERFKEGFYPPNLLVTSSICDLLGFVLKNIRKLITLSNEELENKGSLGKAKDFLGPFIQDDFKNVMSQEDYKSMKRDIGAVYSYYFKKAKRRRHTPKIKHSHKLTAQVRNESDEKLGGEVSGRIPPDIENRRKEKNQRAYTADEKNCSSRPIRKNMDMSNDEDYSTTVTQLESPVCLNKRTEIPRRRGVDPLDRNDLEKLSLVIDDFDFFS</sequence>
<feature type="region of interest" description="Disordered" evidence="1">
    <location>
        <begin position="231"/>
        <end position="282"/>
    </location>
</feature>
<dbReference type="AlphaFoldDB" id="G0WEC3"/>
<keyword evidence="3" id="KW-1185">Reference proteome</keyword>
<feature type="compositionally biased region" description="Polar residues" evidence="1">
    <location>
        <begin position="36"/>
        <end position="45"/>
    </location>
</feature>
<evidence type="ECO:0000313" key="3">
    <source>
        <dbReference type="Proteomes" id="UP000000689"/>
    </source>
</evidence>
<dbReference type="HOGENOM" id="CLU_837009_0_0_1"/>
<protein>
    <submittedName>
        <fullName evidence="2">Uncharacterized protein</fullName>
    </submittedName>
</protein>
<evidence type="ECO:0000256" key="1">
    <source>
        <dbReference type="SAM" id="MobiDB-lite"/>
    </source>
</evidence>
<dbReference type="RefSeq" id="XP_003671377.2">
    <property type="nucleotide sequence ID" value="XM_003671329.2"/>
</dbReference>
<feature type="region of interest" description="Disordered" evidence="1">
    <location>
        <begin position="1"/>
        <end position="47"/>
    </location>
</feature>